<dbReference type="InterPro" id="IPR001029">
    <property type="entry name" value="Flagellin_N"/>
</dbReference>
<evidence type="ECO:0000259" key="6">
    <source>
        <dbReference type="Pfam" id="PF00700"/>
    </source>
</evidence>
<name>A0A1H8QU80_9GAMM</name>
<dbReference type="Gene3D" id="3.30.70.2120">
    <property type="match status" value="1"/>
</dbReference>
<evidence type="ECO:0000313" key="7">
    <source>
        <dbReference type="EMBL" id="SEO57488.1"/>
    </source>
</evidence>
<dbReference type="InterPro" id="IPR001492">
    <property type="entry name" value="Flagellin"/>
</dbReference>
<dbReference type="Pfam" id="PF00700">
    <property type="entry name" value="Flagellin_C"/>
    <property type="match status" value="1"/>
</dbReference>
<feature type="domain" description="Flagellin C-terminal" evidence="6">
    <location>
        <begin position="375"/>
        <end position="460"/>
    </location>
</feature>
<dbReference type="PANTHER" id="PTHR42792:SF2">
    <property type="entry name" value="FLAGELLIN"/>
    <property type="match status" value="1"/>
</dbReference>
<comment type="function">
    <text evidence="4">Flagellin is the subunit protein which polymerizes to form the filaments of bacterial flagella.</text>
</comment>
<dbReference type="GO" id="GO:0005576">
    <property type="term" value="C:extracellular region"/>
    <property type="evidence" value="ECO:0007669"/>
    <property type="project" value="UniProtKB-SubCell"/>
</dbReference>
<evidence type="ECO:0000256" key="2">
    <source>
        <dbReference type="ARBA" id="ARBA00022525"/>
    </source>
</evidence>
<dbReference type="EMBL" id="FOEG01000001">
    <property type="protein sequence ID" value="SEO57488.1"/>
    <property type="molecule type" value="Genomic_DNA"/>
</dbReference>
<dbReference type="SUPFAM" id="SSF64518">
    <property type="entry name" value="Phase 1 flagellin"/>
    <property type="match status" value="1"/>
</dbReference>
<feature type="domain" description="Flagellin N-terminal" evidence="5">
    <location>
        <begin position="5"/>
        <end position="141"/>
    </location>
</feature>
<protein>
    <recommendedName>
        <fullName evidence="4">Flagellin</fullName>
    </recommendedName>
</protein>
<evidence type="ECO:0000313" key="8">
    <source>
        <dbReference type="Proteomes" id="UP000199657"/>
    </source>
</evidence>
<dbReference type="AlphaFoldDB" id="A0A1H8QU80"/>
<reference evidence="7 8" key="1">
    <citation type="submission" date="2016-10" db="EMBL/GenBank/DDBJ databases">
        <authorList>
            <person name="de Groot N.N."/>
        </authorList>
    </citation>
    <scope>NUCLEOTIDE SEQUENCE [LARGE SCALE GENOMIC DNA]</scope>
    <source>
        <strain evidence="7 8">CGMCC 1.6291</strain>
    </source>
</reference>
<dbReference type="InterPro" id="IPR042187">
    <property type="entry name" value="Flagellin_C_sub2"/>
</dbReference>
<keyword evidence="7" id="KW-0966">Cell projection</keyword>
<dbReference type="STRING" id="406100.SAMN04488052_101777"/>
<dbReference type="Pfam" id="PF00669">
    <property type="entry name" value="Flagellin_N"/>
    <property type="match status" value="1"/>
</dbReference>
<comment type="similarity">
    <text evidence="1 4">Belongs to the bacterial flagellin family.</text>
</comment>
<evidence type="ECO:0000256" key="1">
    <source>
        <dbReference type="ARBA" id="ARBA00005709"/>
    </source>
</evidence>
<dbReference type="Gene3D" id="6.10.10.10">
    <property type="entry name" value="Flagellar export chaperone, C-terminal domain"/>
    <property type="match status" value="1"/>
</dbReference>
<sequence>MSQIINTNIASINAQRNLSNSQSDLGVSLERLSSGLRINSAADDAAGLAISERFTAQITGLNQASRNASDGISFAQTAEGALGEVGNSLQRIRELAVQSANDTNSAGDREALDNEVQELISEVNRIAESSEFNGQNILDGSLEELVFQVGANANQTITSDGVDVTGDSLGARVLEGIAVEDAGDTLGDLGEDALTINGIDVDVSDVSSIAEVVGQVNQVANESGVTARQDSQTQAVLGDIGDTDDESITINGSTINIDGLDDDEVVQAINDASSRTGGVRASMGDDGLVLTSSSSSIDIEAADDVFDDGDFSDGVTFEAGIVLEGDVGREINIGGDDDAAQALFGVDQGDIPEGEDRTLNDSVDVLTRASATQTIEVMDSALNQVNSARSELGAVQSRFESTIANLDVSSENLTAARSRIQDADFAEETAALTRGQILQQAGTSVLSQANQIPQNTLSLLQ</sequence>
<dbReference type="RefSeq" id="WP_091640060.1">
    <property type="nucleotide sequence ID" value="NZ_FOEG01000001.1"/>
</dbReference>
<dbReference type="PANTHER" id="PTHR42792">
    <property type="entry name" value="FLAGELLIN"/>
    <property type="match status" value="1"/>
</dbReference>
<organism evidence="7 8">
    <name type="scientific">Aquisalimonas asiatica</name>
    <dbReference type="NCBI Taxonomy" id="406100"/>
    <lineage>
        <taxon>Bacteria</taxon>
        <taxon>Pseudomonadati</taxon>
        <taxon>Pseudomonadota</taxon>
        <taxon>Gammaproteobacteria</taxon>
        <taxon>Chromatiales</taxon>
        <taxon>Ectothiorhodospiraceae</taxon>
        <taxon>Aquisalimonas</taxon>
    </lineage>
</organism>
<keyword evidence="7" id="KW-0969">Cilium</keyword>
<comment type="subcellular location">
    <subcellularLocation>
        <location evidence="4">Secreted</location>
    </subcellularLocation>
    <subcellularLocation>
        <location evidence="4">Bacterial flagellum</location>
    </subcellularLocation>
</comment>
<dbReference type="GO" id="GO:0005198">
    <property type="term" value="F:structural molecule activity"/>
    <property type="evidence" value="ECO:0007669"/>
    <property type="project" value="UniProtKB-UniRule"/>
</dbReference>
<dbReference type="OrthoDB" id="9796789at2"/>
<keyword evidence="3 4" id="KW-0975">Bacterial flagellum</keyword>
<evidence type="ECO:0000259" key="5">
    <source>
        <dbReference type="Pfam" id="PF00669"/>
    </source>
</evidence>
<evidence type="ECO:0000256" key="4">
    <source>
        <dbReference type="RuleBase" id="RU362073"/>
    </source>
</evidence>
<keyword evidence="8" id="KW-1185">Reference proteome</keyword>
<evidence type="ECO:0000256" key="3">
    <source>
        <dbReference type="ARBA" id="ARBA00023143"/>
    </source>
</evidence>
<keyword evidence="7" id="KW-0282">Flagellum</keyword>
<dbReference type="Gene3D" id="1.20.1330.10">
    <property type="entry name" value="f41 fragment of flagellin, N-terminal domain"/>
    <property type="match status" value="1"/>
</dbReference>
<dbReference type="PRINTS" id="PR00207">
    <property type="entry name" value="FLAGELLIN"/>
</dbReference>
<dbReference type="InterPro" id="IPR046358">
    <property type="entry name" value="Flagellin_C"/>
</dbReference>
<gene>
    <name evidence="7" type="ORF">SAMN04488052_101777</name>
</gene>
<proteinExistence type="inferred from homology"/>
<dbReference type="GO" id="GO:0009288">
    <property type="term" value="C:bacterial-type flagellum"/>
    <property type="evidence" value="ECO:0007669"/>
    <property type="project" value="UniProtKB-SubCell"/>
</dbReference>
<keyword evidence="2 4" id="KW-0964">Secreted</keyword>
<accession>A0A1H8QU80</accession>
<dbReference type="Proteomes" id="UP000199657">
    <property type="component" value="Unassembled WGS sequence"/>
</dbReference>